<dbReference type="Proteomes" id="UP000011991">
    <property type="component" value="Unassembled WGS sequence"/>
</dbReference>
<feature type="domain" description="Cadherin" evidence="5">
    <location>
        <begin position="130"/>
        <end position="229"/>
    </location>
</feature>
<name>M5RPF6_9BACT</name>
<accession>M5RPF6</accession>
<proteinExistence type="predicted"/>
<dbReference type="PATRIC" id="fig|1265738.3.peg.5810"/>
<dbReference type="Gene3D" id="2.60.40.60">
    <property type="entry name" value="Cadherins"/>
    <property type="match status" value="3"/>
</dbReference>
<dbReference type="InterPro" id="IPR006644">
    <property type="entry name" value="Cadg"/>
</dbReference>
<keyword evidence="3" id="KW-0472">Membrane</keyword>
<dbReference type="Pfam" id="PF00028">
    <property type="entry name" value="Cadherin"/>
    <property type="match status" value="1"/>
</dbReference>
<protein>
    <submittedName>
        <fullName evidence="6">Cadherin</fullName>
    </submittedName>
</protein>
<dbReference type="SUPFAM" id="SSF49313">
    <property type="entry name" value="Cadherin-like"/>
    <property type="match status" value="3"/>
</dbReference>
<keyword evidence="4" id="KW-0325">Glycoprotein</keyword>
<sequence>MQSTDAGGLTVEETFTITVTEVTANVAPTAIDLSETSIAEDAAVGATVGTLSSTDANAGDTHTYTLVSGSGDTDNASFAINGDSLVTATTLDFETQSSYSVRVQSTDAGGLTVEETFTIDVANINEAPTAIAVSRTTIASNEAADTEIGLLSSEDPDAGDTFTYTIVPEEGATSEPFKIAEGKLVSNEVFDEAIQDLYAVRVRSEDAGGLSFEQVLEITISEPNVAPTAVALDNSTIPADAPTGTTVGLLSTTDANADDEHVYLLVSGTGSDDNASFTIEGNVLKTNVDLDSSSPTSFSIRVQSIDRYGLSTETILTLSLETTP</sequence>
<organism evidence="6 7">
    <name type="scientific">Rhodopirellula maiorica SM1</name>
    <dbReference type="NCBI Taxonomy" id="1265738"/>
    <lineage>
        <taxon>Bacteria</taxon>
        <taxon>Pseudomonadati</taxon>
        <taxon>Planctomycetota</taxon>
        <taxon>Planctomycetia</taxon>
        <taxon>Pirellulales</taxon>
        <taxon>Pirellulaceae</taxon>
        <taxon>Novipirellula</taxon>
    </lineage>
</organism>
<dbReference type="InterPro" id="IPR050174">
    <property type="entry name" value="Protocadherin/Cadherin-CA"/>
</dbReference>
<comment type="subcellular location">
    <subcellularLocation>
        <location evidence="1">Membrane</location>
        <topology evidence="1">Single-pass membrane protein</topology>
    </subcellularLocation>
</comment>
<evidence type="ECO:0000256" key="4">
    <source>
        <dbReference type="ARBA" id="ARBA00023180"/>
    </source>
</evidence>
<dbReference type="CDD" id="cd11304">
    <property type="entry name" value="Cadherin_repeat"/>
    <property type="match status" value="1"/>
</dbReference>
<keyword evidence="7" id="KW-1185">Reference proteome</keyword>
<dbReference type="PANTHER" id="PTHR24028">
    <property type="entry name" value="CADHERIN-87A"/>
    <property type="match status" value="1"/>
</dbReference>
<evidence type="ECO:0000256" key="3">
    <source>
        <dbReference type="ARBA" id="ARBA00022989"/>
    </source>
</evidence>
<reference evidence="6 7" key="1">
    <citation type="journal article" date="2013" name="Mar. Genomics">
        <title>Expression of sulfatases in Rhodopirellula baltica and the diversity of sulfatases in the genus Rhodopirellula.</title>
        <authorList>
            <person name="Wegner C.E."/>
            <person name="Richter-Heitmann T."/>
            <person name="Klindworth A."/>
            <person name="Klockow C."/>
            <person name="Richter M."/>
            <person name="Achstetter T."/>
            <person name="Glockner F.O."/>
            <person name="Harder J."/>
        </authorList>
    </citation>
    <scope>NUCLEOTIDE SEQUENCE [LARGE SCALE GENOMIC DNA]</scope>
    <source>
        <strain evidence="6 7">SM1</strain>
    </source>
</reference>
<dbReference type="GO" id="GO:0005886">
    <property type="term" value="C:plasma membrane"/>
    <property type="evidence" value="ECO:0007669"/>
    <property type="project" value="TreeGrafter"/>
</dbReference>
<dbReference type="SMART" id="SM00736">
    <property type="entry name" value="CADG"/>
    <property type="match status" value="1"/>
</dbReference>
<dbReference type="PRINTS" id="PR00205">
    <property type="entry name" value="CADHERIN"/>
</dbReference>
<dbReference type="GO" id="GO:0005509">
    <property type="term" value="F:calcium ion binding"/>
    <property type="evidence" value="ECO:0007669"/>
    <property type="project" value="InterPro"/>
</dbReference>
<evidence type="ECO:0000313" key="7">
    <source>
        <dbReference type="Proteomes" id="UP000011991"/>
    </source>
</evidence>
<evidence type="ECO:0000313" key="6">
    <source>
        <dbReference type="EMBL" id="EMI17267.1"/>
    </source>
</evidence>
<evidence type="ECO:0000259" key="5">
    <source>
        <dbReference type="PROSITE" id="PS50268"/>
    </source>
</evidence>
<dbReference type="GO" id="GO:0007156">
    <property type="term" value="P:homophilic cell adhesion via plasma membrane adhesion molecules"/>
    <property type="evidence" value="ECO:0007669"/>
    <property type="project" value="InterPro"/>
</dbReference>
<dbReference type="EMBL" id="ANOG01000829">
    <property type="protein sequence ID" value="EMI17267.1"/>
    <property type="molecule type" value="Genomic_DNA"/>
</dbReference>
<dbReference type="PROSITE" id="PS50268">
    <property type="entry name" value="CADHERIN_2"/>
    <property type="match status" value="2"/>
</dbReference>
<comment type="caution">
    <text evidence="6">The sequence shown here is derived from an EMBL/GenBank/DDBJ whole genome shotgun (WGS) entry which is preliminary data.</text>
</comment>
<evidence type="ECO:0000256" key="2">
    <source>
        <dbReference type="ARBA" id="ARBA00022692"/>
    </source>
</evidence>
<dbReference type="PANTHER" id="PTHR24028:SF316">
    <property type="entry name" value="NEURAL-CADHERIN-LIKE"/>
    <property type="match status" value="1"/>
</dbReference>
<gene>
    <name evidence="6" type="ORF">RMSM_05813</name>
</gene>
<dbReference type="AlphaFoldDB" id="M5RPF6"/>
<keyword evidence="3" id="KW-1133">Transmembrane helix</keyword>
<feature type="domain" description="Cadherin" evidence="5">
    <location>
        <begin position="30"/>
        <end position="130"/>
    </location>
</feature>
<dbReference type="InterPro" id="IPR015919">
    <property type="entry name" value="Cadherin-like_sf"/>
</dbReference>
<evidence type="ECO:0000256" key="1">
    <source>
        <dbReference type="ARBA" id="ARBA00004167"/>
    </source>
</evidence>
<dbReference type="SMART" id="SM00112">
    <property type="entry name" value="CA"/>
    <property type="match status" value="2"/>
</dbReference>
<dbReference type="InterPro" id="IPR002126">
    <property type="entry name" value="Cadherin-like_dom"/>
</dbReference>
<keyword evidence="2" id="KW-0812">Transmembrane</keyword>